<evidence type="ECO:0000256" key="1">
    <source>
        <dbReference type="ARBA" id="ARBA00023015"/>
    </source>
</evidence>
<dbReference type="PROSITE" id="PS00041">
    <property type="entry name" value="HTH_ARAC_FAMILY_1"/>
    <property type="match status" value="1"/>
</dbReference>
<dbReference type="InterPro" id="IPR037923">
    <property type="entry name" value="HTH-like"/>
</dbReference>
<dbReference type="InterPro" id="IPR020449">
    <property type="entry name" value="Tscrpt_reg_AraC-type_HTH"/>
</dbReference>
<comment type="caution">
    <text evidence="5">The sequence shown here is derived from an EMBL/GenBank/DDBJ whole genome shotgun (WGS) entry which is preliminary data.</text>
</comment>
<feature type="domain" description="HTH araC/xylS-type" evidence="4">
    <location>
        <begin position="197"/>
        <end position="296"/>
    </location>
</feature>
<evidence type="ECO:0000256" key="3">
    <source>
        <dbReference type="ARBA" id="ARBA00023163"/>
    </source>
</evidence>
<accession>A0A8J7HCI0</accession>
<evidence type="ECO:0000313" key="6">
    <source>
        <dbReference type="Proteomes" id="UP000623269"/>
    </source>
</evidence>
<evidence type="ECO:0000259" key="4">
    <source>
        <dbReference type="PROSITE" id="PS01124"/>
    </source>
</evidence>
<evidence type="ECO:0000256" key="2">
    <source>
        <dbReference type="ARBA" id="ARBA00023125"/>
    </source>
</evidence>
<evidence type="ECO:0000313" key="5">
    <source>
        <dbReference type="EMBL" id="MBH1940039.1"/>
    </source>
</evidence>
<dbReference type="PRINTS" id="PR00032">
    <property type="entry name" value="HTHARAC"/>
</dbReference>
<dbReference type="Proteomes" id="UP000623269">
    <property type="component" value="Unassembled WGS sequence"/>
</dbReference>
<dbReference type="InterPro" id="IPR014710">
    <property type="entry name" value="RmlC-like_jellyroll"/>
</dbReference>
<dbReference type="Pfam" id="PF12833">
    <property type="entry name" value="HTH_18"/>
    <property type="match status" value="1"/>
</dbReference>
<keyword evidence="2" id="KW-0238">DNA-binding</keyword>
<protein>
    <submittedName>
        <fullName evidence="5">AraC family transcriptional regulator</fullName>
    </submittedName>
</protein>
<keyword evidence="6" id="KW-1185">Reference proteome</keyword>
<dbReference type="InterPro" id="IPR009057">
    <property type="entry name" value="Homeodomain-like_sf"/>
</dbReference>
<dbReference type="SMART" id="SM00342">
    <property type="entry name" value="HTH_ARAC"/>
    <property type="match status" value="1"/>
</dbReference>
<sequence length="305" mass="35084">MNLCANSLATNEEVKNMAFDYDLTYNDFNPTVFYVSKIKMTNDGVYHDHDFTELAYILSGKGKYLIEGKEYDVEAGDLVICNPGVKHTHIVTNTKEPTIEFIAGFTDFHFKNMAANSIELKNGGCIIHTSAELKQELSMHCYSMIAEKEGCKVGKYFMFKTHLMQMLLLVMREMVDNENPEQKGCNFESYNKSYAVNRIITYLNENFDQKISLEQIAHNMYLSPVYISKIFKEETGESPINYLIKIRLDKAREILLSGESGSIKSIATQVGYDDVYHFSKLFKKYYGISPLYYKKRAMRKNASNQ</sequence>
<organism evidence="5 6">
    <name type="scientific">Mobilitalea sibirica</name>
    <dbReference type="NCBI Taxonomy" id="1462919"/>
    <lineage>
        <taxon>Bacteria</taxon>
        <taxon>Bacillati</taxon>
        <taxon>Bacillota</taxon>
        <taxon>Clostridia</taxon>
        <taxon>Lachnospirales</taxon>
        <taxon>Lachnospiraceae</taxon>
        <taxon>Mobilitalea</taxon>
    </lineage>
</organism>
<dbReference type="SUPFAM" id="SSF46689">
    <property type="entry name" value="Homeodomain-like"/>
    <property type="match status" value="2"/>
</dbReference>
<dbReference type="GO" id="GO:0043565">
    <property type="term" value="F:sequence-specific DNA binding"/>
    <property type="evidence" value="ECO:0007669"/>
    <property type="project" value="InterPro"/>
</dbReference>
<dbReference type="AlphaFoldDB" id="A0A8J7HCI0"/>
<dbReference type="InterPro" id="IPR013096">
    <property type="entry name" value="Cupin_2"/>
</dbReference>
<dbReference type="EMBL" id="JAEAGR010000003">
    <property type="protein sequence ID" value="MBH1940039.1"/>
    <property type="molecule type" value="Genomic_DNA"/>
</dbReference>
<dbReference type="Pfam" id="PF07883">
    <property type="entry name" value="Cupin_2"/>
    <property type="match status" value="1"/>
</dbReference>
<dbReference type="InterPro" id="IPR018060">
    <property type="entry name" value="HTH_AraC"/>
</dbReference>
<dbReference type="PROSITE" id="PS01124">
    <property type="entry name" value="HTH_ARAC_FAMILY_2"/>
    <property type="match status" value="1"/>
</dbReference>
<dbReference type="SUPFAM" id="SSF51215">
    <property type="entry name" value="Regulatory protein AraC"/>
    <property type="match status" value="1"/>
</dbReference>
<keyword evidence="3" id="KW-0804">Transcription</keyword>
<reference evidence="5" key="1">
    <citation type="submission" date="2020-12" db="EMBL/GenBank/DDBJ databases">
        <title>M. sibirica DSM 26468T genome.</title>
        <authorList>
            <person name="Thieme N."/>
            <person name="Rettenmaier R."/>
            <person name="Zverlov V."/>
            <person name="Liebl W."/>
        </authorList>
    </citation>
    <scope>NUCLEOTIDE SEQUENCE</scope>
    <source>
        <strain evidence="5">DSM 26468</strain>
    </source>
</reference>
<name>A0A8J7HCI0_9FIRM</name>
<dbReference type="InterPro" id="IPR018062">
    <property type="entry name" value="HTH_AraC-typ_CS"/>
</dbReference>
<dbReference type="GO" id="GO:0003700">
    <property type="term" value="F:DNA-binding transcription factor activity"/>
    <property type="evidence" value="ECO:0007669"/>
    <property type="project" value="InterPro"/>
</dbReference>
<dbReference type="Gene3D" id="1.10.10.60">
    <property type="entry name" value="Homeodomain-like"/>
    <property type="match status" value="2"/>
</dbReference>
<dbReference type="PANTHER" id="PTHR43280">
    <property type="entry name" value="ARAC-FAMILY TRANSCRIPTIONAL REGULATOR"/>
    <property type="match status" value="1"/>
</dbReference>
<gene>
    <name evidence="5" type="ORF">I5677_03910</name>
</gene>
<dbReference type="PANTHER" id="PTHR43280:SF28">
    <property type="entry name" value="HTH-TYPE TRANSCRIPTIONAL ACTIVATOR RHAS"/>
    <property type="match status" value="1"/>
</dbReference>
<proteinExistence type="predicted"/>
<dbReference type="Gene3D" id="2.60.120.10">
    <property type="entry name" value="Jelly Rolls"/>
    <property type="match status" value="1"/>
</dbReference>
<keyword evidence="1" id="KW-0805">Transcription regulation</keyword>